<dbReference type="SUPFAM" id="SSF55298">
    <property type="entry name" value="YjgF-like"/>
    <property type="match status" value="1"/>
</dbReference>
<dbReference type="AlphaFoldDB" id="A0AAE0IHL4"/>
<dbReference type="InterPro" id="IPR035959">
    <property type="entry name" value="RutC-like_sf"/>
</dbReference>
<comment type="caution">
    <text evidence="2">The sequence shown here is derived from an EMBL/GenBank/DDBJ whole genome shotgun (WGS) entry which is preliminary data.</text>
</comment>
<dbReference type="EMBL" id="JAUEDM010000002">
    <property type="protein sequence ID" value="KAK3325285.1"/>
    <property type="molecule type" value="Genomic_DNA"/>
</dbReference>
<dbReference type="CDD" id="cd02199">
    <property type="entry name" value="YjgF_YER057c_UK114_like_1"/>
    <property type="match status" value="1"/>
</dbReference>
<name>A0AAE0IHL4_9PEZI</name>
<protein>
    <submittedName>
        <fullName evidence="2">Transcriptional regulator</fullName>
    </submittedName>
</protein>
<gene>
    <name evidence="2" type="ORF">B0H66DRAFT_547872</name>
</gene>
<reference evidence="2" key="1">
    <citation type="journal article" date="2023" name="Mol. Phylogenet. Evol.">
        <title>Genome-scale phylogeny and comparative genomics of the fungal order Sordariales.</title>
        <authorList>
            <person name="Hensen N."/>
            <person name="Bonometti L."/>
            <person name="Westerberg I."/>
            <person name="Brannstrom I.O."/>
            <person name="Guillou S."/>
            <person name="Cros-Aarteil S."/>
            <person name="Calhoun S."/>
            <person name="Haridas S."/>
            <person name="Kuo A."/>
            <person name="Mondo S."/>
            <person name="Pangilinan J."/>
            <person name="Riley R."/>
            <person name="LaButti K."/>
            <person name="Andreopoulos B."/>
            <person name="Lipzen A."/>
            <person name="Chen C."/>
            <person name="Yan M."/>
            <person name="Daum C."/>
            <person name="Ng V."/>
            <person name="Clum A."/>
            <person name="Steindorff A."/>
            <person name="Ohm R.A."/>
            <person name="Martin F."/>
            <person name="Silar P."/>
            <person name="Natvig D.O."/>
            <person name="Lalanne C."/>
            <person name="Gautier V."/>
            <person name="Ament-Velasquez S.L."/>
            <person name="Kruys A."/>
            <person name="Hutchinson M.I."/>
            <person name="Powell A.J."/>
            <person name="Barry K."/>
            <person name="Miller A.N."/>
            <person name="Grigoriev I.V."/>
            <person name="Debuchy R."/>
            <person name="Gladieux P."/>
            <person name="Hiltunen Thoren M."/>
            <person name="Johannesson H."/>
        </authorList>
    </citation>
    <scope>NUCLEOTIDE SEQUENCE</scope>
    <source>
        <strain evidence="2">CBS 118394</strain>
    </source>
</reference>
<dbReference type="Pfam" id="PF14588">
    <property type="entry name" value="YjgF_endoribonc"/>
    <property type="match status" value="1"/>
</dbReference>
<dbReference type="Proteomes" id="UP001283341">
    <property type="component" value="Unassembled WGS sequence"/>
</dbReference>
<evidence type="ECO:0000259" key="1">
    <source>
        <dbReference type="Pfam" id="PF14588"/>
    </source>
</evidence>
<proteinExistence type="predicted"/>
<dbReference type="PANTHER" id="PTHR43760">
    <property type="entry name" value="ENDORIBONUCLEASE-RELATED"/>
    <property type="match status" value="1"/>
</dbReference>
<evidence type="ECO:0000313" key="2">
    <source>
        <dbReference type="EMBL" id="KAK3325285.1"/>
    </source>
</evidence>
<accession>A0AAE0IHL4</accession>
<dbReference type="InterPro" id="IPR013813">
    <property type="entry name" value="Endoribo_LPSP/chorism_mut-like"/>
</dbReference>
<organism evidence="2 3">
    <name type="scientific">Apodospora peruviana</name>
    <dbReference type="NCBI Taxonomy" id="516989"/>
    <lineage>
        <taxon>Eukaryota</taxon>
        <taxon>Fungi</taxon>
        <taxon>Dikarya</taxon>
        <taxon>Ascomycota</taxon>
        <taxon>Pezizomycotina</taxon>
        <taxon>Sordariomycetes</taxon>
        <taxon>Sordariomycetidae</taxon>
        <taxon>Sordariales</taxon>
        <taxon>Lasiosphaeriaceae</taxon>
        <taxon>Apodospora</taxon>
    </lineage>
</organism>
<evidence type="ECO:0000313" key="3">
    <source>
        <dbReference type="Proteomes" id="UP001283341"/>
    </source>
</evidence>
<feature type="domain" description="Endoribonuclease L-PSP/chorismate mutase-like" evidence="1">
    <location>
        <begin position="6"/>
        <end position="150"/>
    </location>
</feature>
<dbReference type="Gene3D" id="3.30.1330.40">
    <property type="entry name" value="RutC-like"/>
    <property type="match status" value="1"/>
</dbReference>
<dbReference type="PANTHER" id="PTHR43760:SF1">
    <property type="entry name" value="ENDORIBONUCLEASE L-PSP_CHORISMATE MUTASE-LIKE DOMAIN-CONTAINING PROTEIN"/>
    <property type="match status" value="1"/>
</dbReference>
<sequence>MSSIEDRIQSLGLYLPEETKVPAGVTIDFAWARVYGDRVFASGHGPQAPDGSVIGPFGRVGVEVTAEQAGEAAKLATLSVLASVRRALGGSLGRVEAVLRVEGFVLVGDGFEGSTTAVINGCSRLLLEVFGEEKGRHARTAMGIKATPLSCPVVIAAEFVVRPEEPEPV</sequence>
<reference evidence="2" key="2">
    <citation type="submission" date="2023-06" db="EMBL/GenBank/DDBJ databases">
        <authorList>
            <consortium name="Lawrence Berkeley National Laboratory"/>
            <person name="Haridas S."/>
            <person name="Hensen N."/>
            <person name="Bonometti L."/>
            <person name="Westerberg I."/>
            <person name="Brannstrom I.O."/>
            <person name="Guillou S."/>
            <person name="Cros-Aarteil S."/>
            <person name="Calhoun S."/>
            <person name="Kuo A."/>
            <person name="Mondo S."/>
            <person name="Pangilinan J."/>
            <person name="Riley R."/>
            <person name="Labutti K."/>
            <person name="Andreopoulos B."/>
            <person name="Lipzen A."/>
            <person name="Chen C."/>
            <person name="Yanf M."/>
            <person name="Daum C."/>
            <person name="Ng V."/>
            <person name="Clum A."/>
            <person name="Steindorff A."/>
            <person name="Ohm R."/>
            <person name="Martin F."/>
            <person name="Silar P."/>
            <person name="Natvig D."/>
            <person name="Lalanne C."/>
            <person name="Gautier V."/>
            <person name="Ament-Velasquez S.L."/>
            <person name="Kruys A."/>
            <person name="Hutchinson M.I."/>
            <person name="Powell A.J."/>
            <person name="Barry K."/>
            <person name="Miller A.N."/>
            <person name="Grigoriev I.V."/>
            <person name="Debuchy R."/>
            <person name="Gladieux P."/>
            <person name="Thoren M.H."/>
            <person name="Johannesson H."/>
        </authorList>
    </citation>
    <scope>NUCLEOTIDE SEQUENCE</scope>
    <source>
        <strain evidence="2">CBS 118394</strain>
    </source>
</reference>
<keyword evidence="3" id="KW-1185">Reference proteome</keyword>